<organism evidence="3 4">
    <name type="scientific">Toxocara canis</name>
    <name type="common">Canine roundworm</name>
    <dbReference type="NCBI Taxonomy" id="6265"/>
    <lineage>
        <taxon>Eukaryota</taxon>
        <taxon>Metazoa</taxon>
        <taxon>Ecdysozoa</taxon>
        <taxon>Nematoda</taxon>
        <taxon>Chromadorea</taxon>
        <taxon>Rhabditida</taxon>
        <taxon>Spirurina</taxon>
        <taxon>Ascaridomorpha</taxon>
        <taxon>Ascaridoidea</taxon>
        <taxon>Toxocaridae</taxon>
        <taxon>Toxocara</taxon>
    </lineage>
</organism>
<dbReference type="GO" id="GO:0008526">
    <property type="term" value="F:phosphatidylinositol transfer activity"/>
    <property type="evidence" value="ECO:0007669"/>
    <property type="project" value="TreeGrafter"/>
</dbReference>
<name>A0A183U880_TOXCA</name>
<dbReference type="GO" id="GO:0008525">
    <property type="term" value="F:phosphatidylcholine transporter activity"/>
    <property type="evidence" value="ECO:0007669"/>
    <property type="project" value="TreeGrafter"/>
</dbReference>
<proteinExistence type="predicted"/>
<evidence type="ECO:0000313" key="4">
    <source>
        <dbReference type="WBParaSite" id="TCNE_0000470001-mRNA-1"/>
    </source>
</evidence>
<reference evidence="4" key="1">
    <citation type="submission" date="2016-06" db="UniProtKB">
        <authorList>
            <consortium name="WormBaseParasite"/>
        </authorList>
    </citation>
    <scope>IDENTIFICATION</scope>
</reference>
<dbReference type="InterPro" id="IPR001666">
    <property type="entry name" value="PI_transfer"/>
</dbReference>
<dbReference type="GO" id="GO:0035091">
    <property type="term" value="F:phosphatidylinositol binding"/>
    <property type="evidence" value="ECO:0007669"/>
    <property type="project" value="TreeGrafter"/>
</dbReference>
<evidence type="ECO:0000313" key="2">
    <source>
        <dbReference type="EMBL" id="VDM31750.1"/>
    </source>
</evidence>
<dbReference type="EMBL" id="UYWY01008692">
    <property type="protein sequence ID" value="VDM31750.1"/>
    <property type="molecule type" value="Genomic_DNA"/>
</dbReference>
<keyword evidence="3" id="KW-1185">Reference proteome</keyword>
<dbReference type="GO" id="GO:0031210">
    <property type="term" value="F:phosphatidylcholine binding"/>
    <property type="evidence" value="ECO:0007669"/>
    <property type="project" value="TreeGrafter"/>
</dbReference>
<dbReference type="Proteomes" id="UP000050794">
    <property type="component" value="Unassembled WGS sequence"/>
</dbReference>
<dbReference type="GO" id="GO:0005737">
    <property type="term" value="C:cytoplasm"/>
    <property type="evidence" value="ECO:0007669"/>
    <property type="project" value="TreeGrafter"/>
</dbReference>
<dbReference type="AlphaFoldDB" id="A0A183U880"/>
<dbReference type="Pfam" id="PF24694">
    <property type="entry name" value="LNS2_PITM1-3"/>
    <property type="match status" value="1"/>
</dbReference>
<evidence type="ECO:0000259" key="1">
    <source>
        <dbReference type="SMART" id="SM00775"/>
    </source>
</evidence>
<reference evidence="2 3" key="2">
    <citation type="submission" date="2018-11" db="EMBL/GenBank/DDBJ databases">
        <authorList>
            <consortium name="Pathogen Informatics"/>
        </authorList>
    </citation>
    <scope>NUCLEOTIDE SEQUENCE [LARGE SCALE GENOMIC DNA]</scope>
</reference>
<accession>A0A183U880</accession>
<dbReference type="PANTHER" id="PTHR10658:SF81">
    <property type="entry name" value="PROTEIN RETINAL DEGENERATION B"/>
    <property type="match status" value="1"/>
</dbReference>
<dbReference type="InterPro" id="IPR031315">
    <property type="entry name" value="LNS2/PITP"/>
</dbReference>
<dbReference type="PANTHER" id="PTHR10658">
    <property type="entry name" value="PHOSPHATIDYLINOSITOL TRANSFER PROTEIN"/>
    <property type="match status" value="1"/>
</dbReference>
<feature type="domain" description="LNS2/PITP" evidence="1">
    <location>
        <begin position="1"/>
        <end position="88"/>
    </location>
</feature>
<dbReference type="WBParaSite" id="TCNE_0000470001-mRNA-1">
    <property type="protein sequence ID" value="TCNE_0000470001-mRNA-1"/>
    <property type="gene ID" value="TCNE_0000470001"/>
</dbReference>
<protein>
    <submittedName>
        <fullName evidence="4">LNS2 domain-containing protein</fullName>
    </submittedName>
</protein>
<evidence type="ECO:0000313" key="3">
    <source>
        <dbReference type="Proteomes" id="UP000050794"/>
    </source>
</evidence>
<dbReference type="SMART" id="SM00775">
    <property type="entry name" value="LNS2"/>
    <property type="match status" value="1"/>
</dbReference>
<gene>
    <name evidence="2" type="ORF">TCNE_LOCUS4700</name>
</gene>
<sequence length="116" mass="12650">MTARPDMQQRVVGSWLALHNFPHALLFFTPSFSTDPLRQKTLHLKALLDMGICIHAAYGSSKDVAVYTAAGIEPERIFSVSGGKRRGCIPIDGYSIHLKELNNGAISLAQPIDSSL</sequence>